<dbReference type="OrthoDB" id="40579at2759"/>
<protein>
    <submittedName>
        <fullName evidence="1">Uncharacterized protein</fullName>
    </submittedName>
</protein>
<dbReference type="AlphaFoldDB" id="A0A9W8E3R0"/>
<dbReference type="InterPro" id="IPR036412">
    <property type="entry name" value="HAD-like_sf"/>
</dbReference>
<dbReference type="NCBIfam" id="TIGR01509">
    <property type="entry name" value="HAD-SF-IA-v3"/>
    <property type="match status" value="1"/>
</dbReference>
<dbReference type="InterPro" id="IPR006439">
    <property type="entry name" value="HAD-SF_hydro_IA"/>
</dbReference>
<dbReference type="Gene3D" id="1.10.150.240">
    <property type="entry name" value="Putative phosphatase, domain 2"/>
    <property type="match status" value="1"/>
</dbReference>
<keyword evidence="2" id="KW-1185">Reference proteome</keyword>
<dbReference type="Pfam" id="PF00702">
    <property type="entry name" value="Hydrolase"/>
    <property type="match status" value="1"/>
</dbReference>
<dbReference type="GO" id="GO:0016791">
    <property type="term" value="F:phosphatase activity"/>
    <property type="evidence" value="ECO:0007669"/>
    <property type="project" value="UniProtKB-ARBA"/>
</dbReference>
<dbReference type="Proteomes" id="UP001150569">
    <property type="component" value="Unassembled WGS sequence"/>
</dbReference>
<dbReference type="InterPro" id="IPR023198">
    <property type="entry name" value="PGP-like_dom2"/>
</dbReference>
<evidence type="ECO:0000313" key="2">
    <source>
        <dbReference type="Proteomes" id="UP001150569"/>
    </source>
</evidence>
<sequence>MLRSPPALPAVKDTERIYTEVTEEILTPLGCTFGWDTKIKLMGRTTHDSIRTLLEETSAPISHDDYYQKSKELQVGTSSTETFFKLKTQENQDLFTQFDTITCGDDPNVKLGKPHPDIFVEAQRRLGNPPASQCLVFEDALNGVKAALRAGMHVVWIPDVNVVQLGLPEDHGAIEVITSMADFNPEKYGLPPFNDVAASG</sequence>
<evidence type="ECO:0000313" key="1">
    <source>
        <dbReference type="EMBL" id="KAJ1930634.1"/>
    </source>
</evidence>
<comment type="caution">
    <text evidence="1">The sequence shown here is derived from an EMBL/GenBank/DDBJ whole genome shotgun (WGS) entry which is preliminary data.</text>
</comment>
<reference evidence="1" key="1">
    <citation type="submission" date="2022-07" db="EMBL/GenBank/DDBJ databases">
        <title>Phylogenomic reconstructions and comparative analyses of Kickxellomycotina fungi.</title>
        <authorList>
            <person name="Reynolds N.K."/>
            <person name="Stajich J.E."/>
            <person name="Barry K."/>
            <person name="Grigoriev I.V."/>
            <person name="Crous P."/>
            <person name="Smith M.E."/>
        </authorList>
    </citation>
    <scope>NUCLEOTIDE SEQUENCE</scope>
    <source>
        <strain evidence="1">RSA 861</strain>
    </source>
</reference>
<dbReference type="SUPFAM" id="SSF56784">
    <property type="entry name" value="HAD-like"/>
    <property type="match status" value="1"/>
</dbReference>
<dbReference type="PANTHER" id="PTHR18901:SF38">
    <property type="entry name" value="PSEUDOURIDINE-5'-PHOSPHATASE"/>
    <property type="match status" value="1"/>
</dbReference>
<name>A0A9W8E3R0_9FUNG</name>
<organism evidence="1 2">
    <name type="scientific">Tieghemiomyces parasiticus</name>
    <dbReference type="NCBI Taxonomy" id="78921"/>
    <lineage>
        <taxon>Eukaryota</taxon>
        <taxon>Fungi</taxon>
        <taxon>Fungi incertae sedis</taxon>
        <taxon>Zoopagomycota</taxon>
        <taxon>Kickxellomycotina</taxon>
        <taxon>Dimargaritomycetes</taxon>
        <taxon>Dimargaritales</taxon>
        <taxon>Dimargaritaceae</taxon>
        <taxon>Tieghemiomyces</taxon>
    </lineage>
</organism>
<dbReference type="Gene3D" id="3.40.50.1000">
    <property type="entry name" value="HAD superfamily/HAD-like"/>
    <property type="match status" value="1"/>
</dbReference>
<dbReference type="InterPro" id="IPR023214">
    <property type="entry name" value="HAD_sf"/>
</dbReference>
<accession>A0A9W8E3R0</accession>
<dbReference type="EMBL" id="JANBPT010000003">
    <property type="protein sequence ID" value="KAJ1930634.1"/>
    <property type="molecule type" value="Genomic_DNA"/>
</dbReference>
<dbReference type="PANTHER" id="PTHR18901">
    <property type="entry name" value="2-DEOXYGLUCOSE-6-PHOSPHATE PHOSPHATASE 2"/>
    <property type="match status" value="1"/>
</dbReference>
<proteinExistence type="predicted"/>
<gene>
    <name evidence="1" type="ORF">IWQ60_000142</name>
</gene>